<gene>
    <name evidence="1" type="ORF">GLAREA_00100</name>
</gene>
<sequence length="72" mass="8416">MWLLNTKTIQLTQFLDERKAPFYAILSHTWGNEEVSFQDIQNPDRRAISSKAGFQKIEACCKKTAEENFDYV</sequence>
<dbReference type="KEGG" id="glz:GLAREA_00100"/>
<accession>S3CR59</accession>
<evidence type="ECO:0000313" key="1">
    <source>
        <dbReference type="EMBL" id="EPE28942.1"/>
    </source>
</evidence>
<evidence type="ECO:0000313" key="2">
    <source>
        <dbReference type="Proteomes" id="UP000016922"/>
    </source>
</evidence>
<dbReference type="GeneID" id="19459160"/>
<organism evidence="1 2">
    <name type="scientific">Glarea lozoyensis (strain ATCC 20868 / MF5171)</name>
    <dbReference type="NCBI Taxonomy" id="1116229"/>
    <lineage>
        <taxon>Eukaryota</taxon>
        <taxon>Fungi</taxon>
        <taxon>Dikarya</taxon>
        <taxon>Ascomycota</taxon>
        <taxon>Pezizomycotina</taxon>
        <taxon>Leotiomycetes</taxon>
        <taxon>Helotiales</taxon>
        <taxon>Helotiaceae</taxon>
        <taxon>Glarea</taxon>
    </lineage>
</organism>
<reference evidence="1 2" key="1">
    <citation type="journal article" date="2013" name="BMC Genomics">
        <title>Genomics-driven discovery of the pneumocandin biosynthetic gene cluster in the fungus Glarea lozoyensis.</title>
        <authorList>
            <person name="Chen L."/>
            <person name="Yue Q."/>
            <person name="Zhang X."/>
            <person name="Xiang M."/>
            <person name="Wang C."/>
            <person name="Li S."/>
            <person name="Che Y."/>
            <person name="Ortiz-Lopez F.J."/>
            <person name="Bills G.F."/>
            <person name="Liu X."/>
            <person name="An Z."/>
        </authorList>
    </citation>
    <scope>NUCLEOTIDE SEQUENCE [LARGE SCALE GENOMIC DNA]</scope>
    <source>
        <strain evidence="2">ATCC 20868 / MF5171</strain>
    </source>
</reference>
<dbReference type="PANTHER" id="PTHR10622">
    <property type="entry name" value="HET DOMAIN-CONTAINING PROTEIN"/>
    <property type="match status" value="1"/>
</dbReference>
<dbReference type="OrthoDB" id="3432186at2759"/>
<dbReference type="RefSeq" id="XP_008083051.1">
    <property type="nucleotide sequence ID" value="XM_008084860.1"/>
</dbReference>
<protein>
    <recommendedName>
        <fullName evidence="3">Heterokaryon incompatibility domain-containing protein</fullName>
    </recommendedName>
</protein>
<evidence type="ECO:0008006" key="3">
    <source>
        <dbReference type="Google" id="ProtNLM"/>
    </source>
</evidence>
<dbReference type="Proteomes" id="UP000016922">
    <property type="component" value="Unassembled WGS sequence"/>
</dbReference>
<keyword evidence="2" id="KW-1185">Reference proteome</keyword>
<dbReference type="EMBL" id="KE145367">
    <property type="protein sequence ID" value="EPE28942.1"/>
    <property type="molecule type" value="Genomic_DNA"/>
</dbReference>
<dbReference type="PANTHER" id="PTHR10622:SF10">
    <property type="entry name" value="HET DOMAIN-CONTAINING PROTEIN"/>
    <property type="match status" value="1"/>
</dbReference>
<dbReference type="AlphaFoldDB" id="S3CR59"/>
<dbReference type="STRING" id="1116229.S3CR59"/>
<proteinExistence type="predicted"/>
<dbReference type="HOGENOM" id="CLU_2722454_0_0_1"/>
<dbReference type="OMA" id="KIEACCK"/>
<name>S3CR59_GLAL2</name>